<dbReference type="InterPro" id="IPR037682">
    <property type="entry name" value="TonB_C"/>
</dbReference>
<keyword evidence="4" id="KW-1185">Reference proteome</keyword>
<reference evidence="3" key="1">
    <citation type="submission" date="2020-11" db="EMBL/GenBank/DDBJ databases">
        <title>Bacterial whole genome sequence for Caenimonas sp. DR4.4.</title>
        <authorList>
            <person name="Le V."/>
            <person name="Ko S.-R."/>
            <person name="Ahn C.-Y."/>
            <person name="Oh H.-M."/>
        </authorList>
    </citation>
    <scope>NUCLEOTIDE SEQUENCE</scope>
    <source>
        <strain evidence="3">DR4.4</strain>
    </source>
</reference>
<evidence type="ECO:0000313" key="4">
    <source>
        <dbReference type="Proteomes" id="UP000651050"/>
    </source>
</evidence>
<dbReference type="EMBL" id="JADWYS010000001">
    <property type="protein sequence ID" value="MBG9388951.1"/>
    <property type="molecule type" value="Genomic_DNA"/>
</dbReference>
<name>A0A931MHC3_9BURK</name>
<gene>
    <name evidence="3" type="ORF">I5803_13030</name>
</gene>
<proteinExistence type="predicted"/>
<evidence type="ECO:0000259" key="2">
    <source>
        <dbReference type="Pfam" id="PF03544"/>
    </source>
</evidence>
<feature type="chain" id="PRO_5037509186" evidence="1">
    <location>
        <begin position="23"/>
        <end position="332"/>
    </location>
</feature>
<dbReference type="Pfam" id="PF03544">
    <property type="entry name" value="TonB_C"/>
    <property type="match status" value="1"/>
</dbReference>
<keyword evidence="1" id="KW-0732">Signal</keyword>
<dbReference type="AlphaFoldDB" id="A0A931MHC3"/>
<feature type="domain" description="TonB C-terminal" evidence="2">
    <location>
        <begin position="157"/>
        <end position="230"/>
    </location>
</feature>
<dbReference type="RefSeq" id="WP_196986773.1">
    <property type="nucleotide sequence ID" value="NZ_JADWYS010000001.1"/>
</dbReference>
<accession>A0A931MHC3</accession>
<evidence type="ECO:0000256" key="1">
    <source>
        <dbReference type="SAM" id="SignalP"/>
    </source>
</evidence>
<organism evidence="3 4">
    <name type="scientific">Caenimonas aquaedulcis</name>
    <dbReference type="NCBI Taxonomy" id="2793270"/>
    <lineage>
        <taxon>Bacteria</taxon>
        <taxon>Pseudomonadati</taxon>
        <taxon>Pseudomonadota</taxon>
        <taxon>Betaproteobacteria</taxon>
        <taxon>Burkholderiales</taxon>
        <taxon>Comamonadaceae</taxon>
        <taxon>Caenimonas</taxon>
    </lineage>
</organism>
<feature type="signal peptide" evidence="1">
    <location>
        <begin position="1"/>
        <end position="22"/>
    </location>
</feature>
<dbReference type="GO" id="GO:0055085">
    <property type="term" value="P:transmembrane transport"/>
    <property type="evidence" value="ECO:0007669"/>
    <property type="project" value="InterPro"/>
</dbReference>
<sequence>MSRIFHRFGAALLCLSTGFAWGAPHTEFRFEPSATAACFTSTAGPDARPSYPDAAYLRKEGATIKAEFTFESGVDKPRVKILSGGDQSLFVDSVERHARNLRLPCFPVGGPPVVLEQEYVFVPNDGRKVAWTIARKRDDAFAAAGKACIKHVEGEERPDYPQRAKTEGLMGNVLAEMVFRRPDTPPEVRLLDPSPHRDFARAVLAYVAGYRVTCVLDEPITASQMFNFRFEGMPYQALKDAPLAPFLRGVKDVAARPVFFDLNLMSCPFDVRLVYWQPIRANETGEVGDAVAARRPFLDWLATLQLNVPPKVQNIILGDTMTIAVPCGTIDF</sequence>
<dbReference type="Proteomes" id="UP000651050">
    <property type="component" value="Unassembled WGS sequence"/>
</dbReference>
<evidence type="ECO:0000313" key="3">
    <source>
        <dbReference type="EMBL" id="MBG9388951.1"/>
    </source>
</evidence>
<comment type="caution">
    <text evidence="3">The sequence shown here is derived from an EMBL/GenBank/DDBJ whole genome shotgun (WGS) entry which is preliminary data.</text>
</comment>
<dbReference type="SUPFAM" id="SSF74653">
    <property type="entry name" value="TolA/TonB C-terminal domain"/>
    <property type="match status" value="1"/>
</dbReference>
<protein>
    <submittedName>
        <fullName evidence="3">Energy transducer TonB</fullName>
    </submittedName>
</protein>